<sequence>MNKQQRNGKPHNTGFRRNYFENGRYAGEVNRYGVFDMKQQCNSSQQRFRNGEERHANRFATSTSRSNYRYNLSETHATPDGHPVKQIGEHTWLIEKAGIVVHRCPHNPFTGNRIFALSNGDNQFGQDFTLYEALRTVDRLLRGQNFIKQADL</sequence>
<evidence type="ECO:0008006" key="3">
    <source>
        <dbReference type="Google" id="ProtNLM"/>
    </source>
</evidence>
<evidence type="ECO:0000313" key="2">
    <source>
        <dbReference type="Proteomes" id="UP000254079"/>
    </source>
</evidence>
<reference evidence="1 2" key="1">
    <citation type="submission" date="2018-06" db="EMBL/GenBank/DDBJ databases">
        <authorList>
            <consortium name="Pathogen Informatics"/>
            <person name="Doyle S."/>
        </authorList>
    </citation>
    <scope>NUCLEOTIDE SEQUENCE [LARGE SCALE GENOMIC DNA]</scope>
    <source>
        <strain evidence="1 2">NCTC8622</strain>
    </source>
</reference>
<dbReference type="AlphaFoldDB" id="A0A376U6R1"/>
<dbReference type="InterPro" id="IPR031881">
    <property type="entry name" value="DUF4761"/>
</dbReference>
<accession>A0A376U6R1</accession>
<name>A0A376U6R1_ECOLX</name>
<dbReference type="Proteomes" id="UP000254079">
    <property type="component" value="Unassembled WGS sequence"/>
</dbReference>
<protein>
    <recommendedName>
        <fullName evidence="3">DUF4761 family protein</fullName>
    </recommendedName>
</protein>
<dbReference type="Pfam" id="PF15958">
    <property type="entry name" value="DUF4761"/>
    <property type="match status" value="1"/>
</dbReference>
<organism evidence="1 2">
    <name type="scientific">Escherichia coli</name>
    <dbReference type="NCBI Taxonomy" id="562"/>
    <lineage>
        <taxon>Bacteria</taxon>
        <taxon>Pseudomonadati</taxon>
        <taxon>Pseudomonadota</taxon>
        <taxon>Gammaproteobacteria</taxon>
        <taxon>Enterobacterales</taxon>
        <taxon>Enterobacteriaceae</taxon>
        <taxon>Escherichia</taxon>
    </lineage>
</organism>
<evidence type="ECO:0000313" key="1">
    <source>
        <dbReference type="EMBL" id="STI84768.1"/>
    </source>
</evidence>
<dbReference type="EMBL" id="UGCP01000002">
    <property type="protein sequence ID" value="STI84768.1"/>
    <property type="molecule type" value="Genomic_DNA"/>
</dbReference>
<proteinExistence type="predicted"/>
<gene>
    <name evidence="1" type="ORF">NCTC8622_03841</name>
</gene>